<protein>
    <submittedName>
        <fullName evidence="2">Uncharacterized protein</fullName>
    </submittedName>
</protein>
<feature type="compositionally biased region" description="Basic and acidic residues" evidence="1">
    <location>
        <begin position="287"/>
        <end position="302"/>
    </location>
</feature>
<dbReference type="RefSeq" id="XP_030841842.1">
    <property type="nucleotide sequence ID" value="XM_030985982.1"/>
</dbReference>
<accession>A0A7M7NWN0</accession>
<evidence type="ECO:0000313" key="3">
    <source>
        <dbReference type="Proteomes" id="UP000007110"/>
    </source>
</evidence>
<reference evidence="2" key="2">
    <citation type="submission" date="2021-01" db="UniProtKB">
        <authorList>
            <consortium name="EnsemblMetazoa"/>
        </authorList>
    </citation>
    <scope>IDENTIFICATION</scope>
</reference>
<evidence type="ECO:0000313" key="2">
    <source>
        <dbReference type="EnsemblMetazoa" id="XP_030841842"/>
    </source>
</evidence>
<dbReference type="AlphaFoldDB" id="A0A7M7NWN0"/>
<evidence type="ECO:0000256" key="1">
    <source>
        <dbReference type="SAM" id="MobiDB-lite"/>
    </source>
</evidence>
<dbReference type="GeneID" id="100891368"/>
<reference evidence="3" key="1">
    <citation type="submission" date="2015-02" db="EMBL/GenBank/DDBJ databases">
        <title>Genome sequencing for Strongylocentrotus purpuratus.</title>
        <authorList>
            <person name="Murali S."/>
            <person name="Liu Y."/>
            <person name="Vee V."/>
            <person name="English A."/>
            <person name="Wang M."/>
            <person name="Skinner E."/>
            <person name="Han Y."/>
            <person name="Muzny D.M."/>
            <person name="Worley K.C."/>
            <person name="Gibbs R.A."/>
        </authorList>
    </citation>
    <scope>NUCLEOTIDE SEQUENCE</scope>
</reference>
<dbReference type="Proteomes" id="UP000007110">
    <property type="component" value="Unassembled WGS sequence"/>
</dbReference>
<feature type="region of interest" description="Disordered" evidence="1">
    <location>
        <begin position="48"/>
        <end position="91"/>
    </location>
</feature>
<dbReference type="EnsemblMetazoa" id="XM_030985982">
    <property type="protein sequence ID" value="XP_030841842"/>
    <property type="gene ID" value="LOC100891368"/>
</dbReference>
<organism evidence="2 3">
    <name type="scientific">Strongylocentrotus purpuratus</name>
    <name type="common">Purple sea urchin</name>
    <dbReference type="NCBI Taxonomy" id="7668"/>
    <lineage>
        <taxon>Eukaryota</taxon>
        <taxon>Metazoa</taxon>
        <taxon>Echinodermata</taxon>
        <taxon>Eleutherozoa</taxon>
        <taxon>Echinozoa</taxon>
        <taxon>Echinoidea</taxon>
        <taxon>Euechinoidea</taxon>
        <taxon>Echinacea</taxon>
        <taxon>Camarodonta</taxon>
        <taxon>Echinidea</taxon>
        <taxon>Strongylocentrotidae</taxon>
        <taxon>Strongylocentrotus</taxon>
    </lineage>
</organism>
<proteinExistence type="predicted"/>
<keyword evidence="3" id="KW-1185">Reference proteome</keyword>
<dbReference type="InParanoid" id="A0A7M7NWN0"/>
<feature type="region of interest" description="Disordered" evidence="1">
    <location>
        <begin position="280"/>
        <end position="310"/>
    </location>
</feature>
<dbReference type="OMA" id="DIHAYSE"/>
<dbReference type="OrthoDB" id="10368455at2759"/>
<dbReference type="KEGG" id="spu:100891368"/>
<sequence length="397" mass="44662">MIFTFLVTYSNDMKPNRPQPTRDDIGLPLLRKSISEPRLLTDVHHRFERQNHRHISSATPRILTANGPSSQRHSAVRKPAEESQPPQNDVPTVAADRSIDMINPLNFPVVMTKNFLRRRANTADIHAYSETLNADRKNGGLRVTNGKYGSPAGSGAEHSDRARGILKRREHGSSRNGWQPFEDEHQMRNGVTLPRVSSWRKAEGSSVLAALPGNKSDLQRGRSSAASSCSWQTYPLSSRPFSTHRGSKYLRADQRVMPTNGFIPQSNDGHSANTNTRIRTRFATPGQREHVTLSSSNHERSDPNNAKQLPADETSVVCVSKPTTEFLQRKRATTANGLQKNANDSVDEVLESVVDEDENRNFRVRDWLSSLDSTLCQRYARRQMASLREYELTNQKT</sequence>
<name>A0A7M7NWN0_STRPU</name>